<dbReference type="InterPro" id="IPR005299">
    <property type="entry name" value="MeTrfase_7"/>
</dbReference>
<dbReference type="EMBL" id="PKPP01007624">
    <property type="protein sequence ID" value="PWA52876.1"/>
    <property type="molecule type" value="Genomic_DNA"/>
</dbReference>
<dbReference type="Gene3D" id="1.10.1200.270">
    <property type="entry name" value="Methyltransferase, alpha-helical capping domain"/>
    <property type="match status" value="1"/>
</dbReference>
<dbReference type="InterPro" id="IPR042086">
    <property type="entry name" value="MeTrfase_capping"/>
</dbReference>
<dbReference type="Proteomes" id="UP000245207">
    <property type="component" value="Unassembled WGS sequence"/>
</dbReference>
<dbReference type="PANTHER" id="PTHR31009">
    <property type="entry name" value="S-ADENOSYL-L-METHIONINE:CARBOXYL METHYLTRANSFERASE FAMILY PROTEIN"/>
    <property type="match status" value="1"/>
</dbReference>
<keyword evidence="4" id="KW-0479">Metal-binding</keyword>
<dbReference type="GO" id="GO:0032259">
    <property type="term" value="P:methylation"/>
    <property type="evidence" value="ECO:0007669"/>
    <property type="project" value="UniProtKB-KW"/>
</dbReference>
<keyword evidence="3 6" id="KW-0808">Transferase</keyword>
<reference evidence="6 7" key="1">
    <citation type="journal article" date="2018" name="Mol. Plant">
        <title>The genome of Artemisia annua provides insight into the evolution of Asteraceae family and artemisinin biosynthesis.</title>
        <authorList>
            <person name="Shen Q."/>
            <person name="Zhang L."/>
            <person name="Liao Z."/>
            <person name="Wang S."/>
            <person name="Yan T."/>
            <person name="Shi P."/>
            <person name="Liu M."/>
            <person name="Fu X."/>
            <person name="Pan Q."/>
            <person name="Wang Y."/>
            <person name="Lv Z."/>
            <person name="Lu X."/>
            <person name="Zhang F."/>
            <person name="Jiang W."/>
            <person name="Ma Y."/>
            <person name="Chen M."/>
            <person name="Hao X."/>
            <person name="Li L."/>
            <person name="Tang Y."/>
            <person name="Lv G."/>
            <person name="Zhou Y."/>
            <person name="Sun X."/>
            <person name="Brodelius P.E."/>
            <person name="Rose J.K.C."/>
            <person name="Tang K."/>
        </authorList>
    </citation>
    <scope>NUCLEOTIDE SEQUENCE [LARGE SCALE GENOMIC DNA]</scope>
    <source>
        <strain evidence="7">cv. Huhao1</strain>
        <tissue evidence="6">Leaf</tissue>
    </source>
</reference>
<comment type="similarity">
    <text evidence="1">Belongs to the methyltransferase superfamily. Type-7 methyltransferase family.</text>
</comment>
<dbReference type="SUPFAM" id="SSF53335">
    <property type="entry name" value="S-adenosyl-L-methionine-dependent methyltransferases"/>
    <property type="match status" value="1"/>
</dbReference>
<dbReference type="OrthoDB" id="1523883at2759"/>
<dbReference type="Gene3D" id="3.40.50.150">
    <property type="entry name" value="Vaccinia Virus protein VP39"/>
    <property type="match status" value="1"/>
</dbReference>
<dbReference type="InterPro" id="IPR029063">
    <property type="entry name" value="SAM-dependent_MTases_sf"/>
</dbReference>
<evidence type="ECO:0000256" key="1">
    <source>
        <dbReference type="ARBA" id="ARBA00007967"/>
    </source>
</evidence>
<keyword evidence="7" id="KW-1185">Reference proteome</keyword>
<evidence type="ECO:0000313" key="6">
    <source>
        <dbReference type="EMBL" id="PWA52876.1"/>
    </source>
</evidence>
<evidence type="ECO:0000313" key="7">
    <source>
        <dbReference type="Proteomes" id="UP000245207"/>
    </source>
</evidence>
<sequence>MQVANFLHMNSGNEESSYATNSSVQETAIRNVQPILKEAVNCCIANLDGFPHCFNIADLGCSLGTNTLLVISNIMDEVHKVCKENNLKVPQFQVCLNDLFGNDFNSIFKSLPTFYEKHNKKIQGESSPRLFVSAVPGSFHRRLFPDQSMHFFHSSSSLHWLSQVPNGLENSGLNIYMAKTSSPNVFEIYRMQFEKDFTSFLESRSAEIIRGGRMVLAFQGRSDIDPSSNDCCRHWELLAKSLVDMAKEGYIKEAEIRKFNIPIYNPYKDEVKDLIHNQGSFSLDIFESFQINWDPYDPHYENSKSTGIHGKRVAKILRAVAEPMLVTHFGDSAMDLLFEKYETYVDKHLLTEKTKHFVIVISLTKV</sequence>
<organism evidence="6 7">
    <name type="scientific">Artemisia annua</name>
    <name type="common">Sweet wormwood</name>
    <dbReference type="NCBI Taxonomy" id="35608"/>
    <lineage>
        <taxon>Eukaryota</taxon>
        <taxon>Viridiplantae</taxon>
        <taxon>Streptophyta</taxon>
        <taxon>Embryophyta</taxon>
        <taxon>Tracheophyta</taxon>
        <taxon>Spermatophyta</taxon>
        <taxon>Magnoliopsida</taxon>
        <taxon>eudicotyledons</taxon>
        <taxon>Gunneridae</taxon>
        <taxon>Pentapetalae</taxon>
        <taxon>asterids</taxon>
        <taxon>campanulids</taxon>
        <taxon>Asterales</taxon>
        <taxon>Asteraceae</taxon>
        <taxon>Asteroideae</taxon>
        <taxon>Anthemideae</taxon>
        <taxon>Artemisiinae</taxon>
        <taxon>Artemisia</taxon>
    </lineage>
</organism>
<evidence type="ECO:0000256" key="5">
    <source>
        <dbReference type="ARBA" id="ARBA00022842"/>
    </source>
</evidence>
<evidence type="ECO:0000256" key="3">
    <source>
        <dbReference type="ARBA" id="ARBA00022679"/>
    </source>
</evidence>
<protein>
    <submittedName>
        <fullName evidence="6">S-adenosyl-L-methionine-dependent methyltransferases superfamily protein</fullName>
    </submittedName>
</protein>
<name>A0A2U1LV44_ARTAN</name>
<accession>A0A2U1LV44</accession>
<keyword evidence="2 6" id="KW-0489">Methyltransferase</keyword>
<comment type="caution">
    <text evidence="6">The sequence shown here is derived from an EMBL/GenBank/DDBJ whole genome shotgun (WGS) entry which is preliminary data.</text>
</comment>
<dbReference type="GO" id="GO:0046872">
    <property type="term" value="F:metal ion binding"/>
    <property type="evidence" value="ECO:0007669"/>
    <property type="project" value="UniProtKB-KW"/>
</dbReference>
<evidence type="ECO:0000256" key="4">
    <source>
        <dbReference type="ARBA" id="ARBA00022723"/>
    </source>
</evidence>
<gene>
    <name evidence="6" type="ORF">CTI12_AA452260</name>
</gene>
<evidence type="ECO:0000256" key="2">
    <source>
        <dbReference type="ARBA" id="ARBA00022603"/>
    </source>
</evidence>
<dbReference type="Pfam" id="PF03492">
    <property type="entry name" value="Methyltransf_7"/>
    <property type="match status" value="1"/>
</dbReference>
<proteinExistence type="inferred from homology"/>
<dbReference type="GO" id="GO:0008168">
    <property type="term" value="F:methyltransferase activity"/>
    <property type="evidence" value="ECO:0007669"/>
    <property type="project" value="UniProtKB-KW"/>
</dbReference>
<keyword evidence="5" id="KW-0460">Magnesium</keyword>
<dbReference type="AlphaFoldDB" id="A0A2U1LV44"/>